<dbReference type="STRING" id="1300350.Z948_2186"/>
<dbReference type="InterPro" id="IPR050231">
    <property type="entry name" value="Iron_ascorbate_oxido_reductase"/>
</dbReference>
<dbReference type="InterPro" id="IPR026992">
    <property type="entry name" value="DIOX_N"/>
</dbReference>
<dbReference type="OrthoDB" id="21825at2"/>
<sequence length="308" mass="33635">MDIPVLDWSRFTSGNDPKGFVADLGKACRETGFFVITGHGIPKALIEDVYKRADQFFALPTSKKAEVAISKNPHNRGWAQQGSEALDETSGLKDRKEAFNVGFDLPADDPTVIAGAPFRGVNVWPDLEGFKDVMLDYYRHALDLGRALHSAIALDLGLPERYFDSHFTEPMATLRVLSYPAAPDGEGIGAGAHTDYGSITLLMTDGVAGLQVKPRGGNWTDVPHIEDAYIVNIGDSLMRWSNDLYVSTPHRVLPPKMARRSIAFFLDPNPNSVIAALPDTGVAKYAPVTAAEYLRSRLDATYTPEPTS</sequence>
<dbReference type="PANTHER" id="PTHR47990">
    <property type="entry name" value="2-OXOGLUTARATE (2OG) AND FE(II)-DEPENDENT OXYGENASE SUPERFAMILY PROTEIN-RELATED"/>
    <property type="match status" value="1"/>
</dbReference>
<dbReference type="eggNOG" id="COG3491">
    <property type="taxonomic scope" value="Bacteria"/>
</dbReference>
<feature type="domain" description="Fe2OG dioxygenase" evidence="12">
    <location>
        <begin position="169"/>
        <end position="268"/>
    </location>
</feature>
<dbReference type="GO" id="GO:0102276">
    <property type="term" value="F:2-oxoglutarate oxygenase/decarboxylase (ethylene-forming) activity"/>
    <property type="evidence" value="ECO:0007669"/>
    <property type="project" value="UniProtKB-EC"/>
</dbReference>
<dbReference type="GO" id="GO:0046872">
    <property type="term" value="F:metal ion binding"/>
    <property type="evidence" value="ECO:0007669"/>
    <property type="project" value="UniProtKB-KW"/>
</dbReference>
<dbReference type="Pfam" id="PF03171">
    <property type="entry name" value="2OG-FeII_Oxy"/>
    <property type="match status" value="1"/>
</dbReference>
<dbReference type="GO" id="GO:0009693">
    <property type="term" value="P:ethylene biosynthetic process"/>
    <property type="evidence" value="ECO:0007669"/>
    <property type="project" value="UniProtKB-KW"/>
</dbReference>
<evidence type="ECO:0000256" key="6">
    <source>
        <dbReference type="ARBA" id="ARBA00022666"/>
    </source>
</evidence>
<proteinExistence type="inferred from homology"/>
<reference evidence="13 14" key="1">
    <citation type="submission" date="2014-01" db="EMBL/GenBank/DDBJ databases">
        <title>Sulfitobacter donghicola JCM 14565 Genome Sequencing.</title>
        <authorList>
            <person name="Lai Q."/>
            <person name="Hong Z."/>
        </authorList>
    </citation>
    <scope>NUCLEOTIDE SEQUENCE [LARGE SCALE GENOMIC DNA]</scope>
    <source>
        <strain evidence="13 14">JCM 14565</strain>
    </source>
</reference>
<dbReference type="EC" id="1.14.20.7" evidence="3"/>
<comment type="similarity">
    <text evidence="11">Belongs to the iron/ascorbate-dependent oxidoreductase family.</text>
</comment>
<keyword evidence="11" id="KW-0560">Oxidoreductase</keyword>
<evidence type="ECO:0000256" key="2">
    <source>
        <dbReference type="ARBA" id="ARBA00004767"/>
    </source>
</evidence>
<evidence type="ECO:0000256" key="7">
    <source>
        <dbReference type="ARBA" id="ARBA00031011"/>
    </source>
</evidence>
<evidence type="ECO:0000256" key="9">
    <source>
        <dbReference type="ARBA" id="ARBA00047725"/>
    </source>
</evidence>
<name>A0A073IE96_9RHOB</name>
<dbReference type="InterPro" id="IPR027443">
    <property type="entry name" value="IPNS-like_sf"/>
</dbReference>
<comment type="caution">
    <text evidence="13">The sequence shown here is derived from an EMBL/GenBank/DDBJ whole genome shotgun (WGS) entry which is preliminary data.</text>
</comment>
<comment type="catalytic activity">
    <reaction evidence="9">
        <text>2-oxoglutarate + O2 + 2 H(+) = ethene + 3 CO2 + H2O</text>
        <dbReference type="Rhea" id="RHEA:31523"/>
        <dbReference type="ChEBI" id="CHEBI:15377"/>
        <dbReference type="ChEBI" id="CHEBI:15378"/>
        <dbReference type="ChEBI" id="CHEBI:15379"/>
        <dbReference type="ChEBI" id="CHEBI:16526"/>
        <dbReference type="ChEBI" id="CHEBI:16810"/>
        <dbReference type="ChEBI" id="CHEBI:18153"/>
        <dbReference type="EC" id="1.13.12.19"/>
    </reaction>
</comment>
<protein>
    <recommendedName>
        <fullName evidence="5">2-oxoglutarate-dependent ethylene/succinate-forming enzyme</fullName>
        <ecNumber evidence="4">1.13.12.19</ecNumber>
        <ecNumber evidence="3">1.14.20.7</ecNumber>
    </recommendedName>
    <alternativeName>
        <fullName evidence="7">2-oxoglutarate dioxygenase (ethylene-forming)</fullName>
    </alternativeName>
    <alternativeName>
        <fullName evidence="8">2-oxoglutarate/L-arginine monooxygenase/decarboxylase (succinate-forming)</fullName>
    </alternativeName>
</protein>
<keyword evidence="11" id="KW-0479">Metal-binding</keyword>
<keyword evidence="6" id="KW-0266">Ethylene biosynthesis</keyword>
<dbReference type="Gene3D" id="2.60.120.330">
    <property type="entry name" value="B-lactam Antibiotic, Isopenicillin N Synthase, Chain"/>
    <property type="match status" value="1"/>
</dbReference>
<evidence type="ECO:0000313" key="13">
    <source>
        <dbReference type="EMBL" id="KEJ88683.1"/>
    </source>
</evidence>
<dbReference type="InterPro" id="IPR044861">
    <property type="entry name" value="IPNS-like_FE2OG_OXY"/>
</dbReference>
<dbReference type="AlphaFoldDB" id="A0A073IE96"/>
<evidence type="ECO:0000256" key="10">
    <source>
        <dbReference type="ARBA" id="ARBA00049359"/>
    </source>
</evidence>
<keyword evidence="14" id="KW-1185">Reference proteome</keyword>
<keyword evidence="11" id="KW-0408">Iron</keyword>
<evidence type="ECO:0000256" key="5">
    <source>
        <dbReference type="ARBA" id="ARBA00019045"/>
    </source>
</evidence>
<evidence type="ECO:0000259" key="12">
    <source>
        <dbReference type="PROSITE" id="PS51471"/>
    </source>
</evidence>
<dbReference type="SUPFAM" id="SSF51197">
    <property type="entry name" value="Clavaminate synthase-like"/>
    <property type="match status" value="1"/>
</dbReference>
<evidence type="ECO:0000313" key="14">
    <source>
        <dbReference type="Proteomes" id="UP000027734"/>
    </source>
</evidence>
<evidence type="ECO:0000256" key="4">
    <source>
        <dbReference type="ARBA" id="ARBA00012531"/>
    </source>
</evidence>
<evidence type="ECO:0000256" key="11">
    <source>
        <dbReference type="RuleBase" id="RU003682"/>
    </source>
</evidence>
<dbReference type="PRINTS" id="PR00682">
    <property type="entry name" value="IPNSYNTHASE"/>
</dbReference>
<gene>
    <name evidence="13" type="ORF">DSW25_13565</name>
</gene>
<evidence type="ECO:0000256" key="3">
    <source>
        <dbReference type="ARBA" id="ARBA00012293"/>
    </source>
</evidence>
<dbReference type="RefSeq" id="WP_025059555.1">
    <property type="nucleotide sequence ID" value="NZ_JAMC01000005.1"/>
</dbReference>
<comment type="cofactor">
    <cofactor evidence="1">
        <name>Fe(2+)</name>
        <dbReference type="ChEBI" id="CHEBI:29033"/>
    </cofactor>
</comment>
<dbReference type="InterPro" id="IPR005123">
    <property type="entry name" value="Oxoglu/Fe-dep_dioxygenase_dom"/>
</dbReference>
<evidence type="ECO:0000256" key="1">
    <source>
        <dbReference type="ARBA" id="ARBA00001954"/>
    </source>
</evidence>
<dbReference type="Pfam" id="PF14226">
    <property type="entry name" value="DIOX_N"/>
    <property type="match status" value="1"/>
</dbReference>
<accession>A0A073IE96</accession>
<comment type="pathway">
    <text evidence="2">Alkene biosynthesis; ethylene biosynthesis via 2-oxoglutarate.</text>
</comment>
<organism evidence="13 14">
    <name type="scientific">Sulfitobacter donghicola DSW-25 = KCTC 12864 = JCM 14565</name>
    <dbReference type="NCBI Taxonomy" id="1300350"/>
    <lineage>
        <taxon>Bacteria</taxon>
        <taxon>Pseudomonadati</taxon>
        <taxon>Pseudomonadota</taxon>
        <taxon>Alphaproteobacteria</taxon>
        <taxon>Rhodobacterales</taxon>
        <taxon>Roseobacteraceae</taxon>
        <taxon>Sulfitobacter</taxon>
    </lineage>
</organism>
<dbReference type="EC" id="1.13.12.19" evidence="4"/>
<dbReference type="PROSITE" id="PS51471">
    <property type="entry name" value="FE2OG_OXY"/>
    <property type="match status" value="1"/>
</dbReference>
<dbReference type="EMBL" id="JAMC01000005">
    <property type="protein sequence ID" value="KEJ88683.1"/>
    <property type="molecule type" value="Genomic_DNA"/>
</dbReference>
<evidence type="ECO:0000256" key="8">
    <source>
        <dbReference type="ARBA" id="ARBA00031282"/>
    </source>
</evidence>
<dbReference type="Proteomes" id="UP000027734">
    <property type="component" value="Unassembled WGS sequence"/>
</dbReference>
<comment type="catalytic activity">
    <reaction evidence="10">
        <text>L-arginine + 2-oxoglutarate + O2 = guanidine + L-glutamate 5-semialdehyde + succinate + CO2</text>
        <dbReference type="Rhea" id="RHEA:31535"/>
        <dbReference type="ChEBI" id="CHEBI:15379"/>
        <dbReference type="ChEBI" id="CHEBI:16526"/>
        <dbReference type="ChEBI" id="CHEBI:16810"/>
        <dbReference type="ChEBI" id="CHEBI:30031"/>
        <dbReference type="ChEBI" id="CHEBI:30087"/>
        <dbReference type="ChEBI" id="CHEBI:32682"/>
        <dbReference type="ChEBI" id="CHEBI:58066"/>
        <dbReference type="EC" id="1.14.20.7"/>
    </reaction>
</comment>